<organism evidence="2 3">
    <name type="scientific">Sphingobium agri</name>
    <dbReference type="NCBI Taxonomy" id="2933566"/>
    <lineage>
        <taxon>Bacteria</taxon>
        <taxon>Pseudomonadati</taxon>
        <taxon>Pseudomonadota</taxon>
        <taxon>Alphaproteobacteria</taxon>
        <taxon>Sphingomonadales</taxon>
        <taxon>Sphingomonadaceae</taxon>
        <taxon>Sphingobium</taxon>
    </lineage>
</organism>
<reference evidence="2 3" key="1">
    <citation type="submission" date="2022-04" db="EMBL/GenBank/DDBJ databases">
        <authorList>
            <person name="Huq M.A."/>
        </authorList>
    </citation>
    <scope>NUCLEOTIDE SEQUENCE [LARGE SCALE GENOMIC DNA]</scope>
    <source>
        <strain evidence="2 3">MAH-33</strain>
    </source>
</reference>
<keyword evidence="1" id="KW-0732">Signal</keyword>
<evidence type="ECO:0000313" key="3">
    <source>
        <dbReference type="Proteomes" id="UP001203512"/>
    </source>
</evidence>
<feature type="signal peptide" evidence="1">
    <location>
        <begin position="1"/>
        <end position="31"/>
    </location>
</feature>
<evidence type="ECO:0000313" key="2">
    <source>
        <dbReference type="EMBL" id="MCK0530156.1"/>
    </source>
</evidence>
<gene>
    <name evidence="2" type="ORF">MU848_00995</name>
</gene>
<proteinExistence type="predicted"/>
<sequence>MMKDMRAHGLKRCAATGSLAAASLLTLGASAPQPQSFSFALTNIYVAAYEDEKACRGLSLSSADLFLKSLPPAERAKYEAPEKVQELHKLMGERLGFKMVPTGKDSGSNGSMARLTEAEQQALRQKYNIPKGKGIPAFLGTRFAYDSCTNPEDFPFMEKGNEDYRGPVAYGIDLDGRNGKEDYVGPDQQPGVDNQLIRAVGCTFSTRDFGTPKVADNVITSMSSPTLVEVSGVDDPANDDDVTVRLYASASPLELSGAGKPLAWASLDVDQDRRFMAQAKGKIRDGELITEPFDLQVRLREQIIDSYRELRQARIQAKIKPGEAIEGGIYGYHTLASIEDNYHQSTQVGANLTRMSCPALIKAVRRYADAYPDPKTRRNSAISSALRFKGVPVFLIKPQQVASGRKP</sequence>
<keyword evidence="3" id="KW-1185">Reference proteome</keyword>
<accession>A0ABT0DSR9</accession>
<dbReference type="RefSeq" id="WP_247229639.1">
    <property type="nucleotide sequence ID" value="NZ_JALKHS010000003.1"/>
</dbReference>
<dbReference type="EMBL" id="JALKHS010000003">
    <property type="protein sequence ID" value="MCK0530156.1"/>
    <property type="molecule type" value="Genomic_DNA"/>
</dbReference>
<name>A0ABT0DSR9_9SPHN</name>
<comment type="caution">
    <text evidence="2">The sequence shown here is derived from an EMBL/GenBank/DDBJ whole genome shotgun (WGS) entry which is preliminary data.</text>
</comment>
<dbReference type="Proteomes" id="UP001203512">
    <property type="component" value="Unassembled WGS sequence"/>
</dbReference>
<protein>
    <submittedName>
        <fullName evidence="2">Uncharacterized protein</fullName>
    </submittedName>
</protein>
<feature type="chain" id="PRO_5046112993" evidence="1">
    <location>
        <begin position="32"/>
        <end position="407"/>
    </location>
</feature>
<evidence type="ECO:0000256" key="1">
    <source>
        <dbReference type="SAM" id="SignalP"/>
    </source>
</evidence>